<dbReference type="AlphaFoldDB" id="A0A5N5FWF7"/>
<name>A0A5N5FWF7_9ROSA</name>
<accession>A0A5N5FWF7</accession>
<reference evidence="2 3" key="3">
    <citation type="submission" date="2019-11" db="EMBL/GenBank/DDBJ databases">
        <title>A de novo genome assembly of a pear dwarfing rootstock.</title>
        <authorList>
            <person name="Wang F."/>
            <person name="Wang J."/>
            <person name="Li S."/>
            <person name="Zhang Y."/>
            <person name="Fang M."/>
            <person name="Ma L."/>
            <person name="Zhao Y."/>
            <person name="Jiang S."/>
        </authorList>
    </citation>
    <scope>NUCLEOTIDE SEQUENCE [LARGE SCALE GENOMIC DNA]</scope>
    <source>
        <strain evidence="2">S2</strain>
        <tissue evidence="2">Leaf</tissue>
    </source>
</reference>
<dbReference type="PANTHER" id="PTHR45952">
    <property type="entry name" value="ALUMINUM INDUCED PROTEIN WITH YGL AND LRDR MOTIFS"/>
    <property type="match status" value="1"/>
</dbReference>
<protein>
    <submittedName>
        <fullName evidence="2">Stem-specific protein TSJT1-like</fullName>
    </submittedName>
</protein>
<dbReference type="Pfam" id="PF12481">
    <property type="entry name" value="DUF3700"/>
    <property type="match status" value="2"/>
</dbReference>
<gene>
    <name evidence="2" type="ORF">D8674_007195</name>
</gene>
<organism evidence="2 3">
    <name type="scientific">Pyrus ussuriensis x Pyrus communis</name>
    <dbReference type="NCBI Taxonomy" id="2448454"/>
    <lineage>
        <taxon>Eukaryota</taxon>
        <taxon>Viridiplantae</taxon>
        <taxon>Streptophyta</taxon>
        <taxon>Embryophyta</taxon>
        <taxon>Tracheophyta</taxon>
        <taxon>Spermatophyta</taxon>
        <taxon>Magnoliopsida</taxon>
        <taxon>eudicotyledons</taxon>
        <taxon>Gunneridae</taxon>
        <taxon>Pentapetalae</taxon>
        <taxon>rosids</taxon>
        <taxon>fabids</taxon>
        <taxon>Rosales</taxon>
        <taxon>Rosaceae</taxon>
        <taxon>Amygdaloideae</taxon>
        <taxon>Maleae</taxon>
        <taxon>Pyrus</taxon>
    </lineage>
</organism>
<dbReference type="EMBL" id="SMOL01000559">
    <property type="protein sequence ID" value="KAB2607478.1"/>
    <property type="molecule type" value="Genomic_DNA"/>
</dbReference>
<dbReference type="Proteomes" id="UP000327157">
    <property type="component" value="Chromosome 11"/>
</dbReference>
<proteinExistence type="predicted"/>
<reference evidence="2 3" key="1">
    <citation type="submission" date="2019-09" db="EMBL/GenBank/DDBJ databases">
        <authorList>
            <person name="Ou C."/>
        </authorList>
    </citation>
    <scope>NUCLEOTIDE SEQUENCE [LARGE SCALE GENOMIC DNA]</scope>
    <source>
        <strain evidence="2">S2</strain>
        <tissue evidence="2">Leaf</tissue>
    </source>
</reference>
<comment type="caution">
    <text evidence="2">The sequence shown here is derived from an EMBL/GenBank/DDBJ whole genome shotgun (WGS) entry which is preliminary data.</text>
</comment>
<evidence type="ECO:0000259" key="1">
    <source>
        <dbReference type="SMART" id="SM01172"/>
    </source>
</evidence>
<dbReference type="SMART" id="SM01172">
    <property type="entry name" value="DUF3700"/>
    <property type="match status" value="1"/>
</dbReference>
<sequence length="195" mass="21587">MSCHDPNNAFSVCFGNTALLAYVPPTNPYSSQKRVFCSLDNIHCIFLGGLNNLCNLIKQYRLSKGTNEAMFVVEAYRTLHDRGLYPADQVLKDLDRSFGFVIYDTKAGTVFAALVVISDNLGVMKQSCAKSFAPFPTEQGLMSFEHPTKKMKAMHRVDSEGFMCGATFKVDVQSRIPNMPRVGSEANWAAWGLPA</sequence>
<dbReference type="PANTHER" id="PTHR45952:SF6">
    <property type="entry name" value="STEM-SPECIFIC PROTEIN TSJT1-LIKE"/>
    <property type="match status" value="1"/>
</dbReference>
<dbReference type="OrthoDB" id="2019121at2759"/>
<evidence type="ECO:0000313" key="3">
    <source>
        <dbReference type="Proteomes" id="UP000327157"/>
    </source>
</evidence>
<evidence type="ECO:0000313" key="2">
    <source>
        <dbReference type="EMBL" id="KAB2607478.1"/>
    </source>
</evidence>
<dbReference type="InterPro" id="IPR024286">
    <property type="entry name" value="DUF3700"/>
</dbReference>
<reference evidence="3" key="2">
    <citation type="submission" date="2019-10" db="EMBL/GenBank/DDBJ databases">
        <title>A de novo genome assembly of a pear dwarfing rootstock.</title>
        <authorList>
            <person name="Wang F."/>
            <person name="Wang J."/>
            <person name="Li S."/>
            <person name="Zhang Y."/>
            <person name="Fang M."/>
            <person name="Ma L."/>
            <person name="Zhao Y."/>
            <person name="Jiang S."/>
        </authorList>
    </citation>
    <scope>NUCLEOTIDE SEQUENCE [LARGE SCALE GENOMIC DNA]</scope>
</reference>
<feature type="domain" description="DUF3700" evidence="1">
    <location>
        <begin position="2"/>
        <end position="170"/>
    </location>
</feature>
<keyword evidence="3" id="KW-1185">Reference proteome</keyword>
<dbReference type="InterPro" id="IPR044828">
    <property type="entry name" value="TSJT1-like"/>
</dbReference>